<dbReference type="PROSITE" id="PS51751">
    <property type="entry name" value="EXPERA"/>
    <property type="match status" value="1"/>
</dbReference>
<sequence>MSASAATGVFVLSLSAIPVTYVFNHLAAQHDSWTIVGVAALILLLVAVLARVLVKRKPPRDPLFYVYAVFGFTSVVSLIIGLEQDGVIDGFMTHYLREGEPYLNTAYGHMICYWDGSAHYLMYLVMVAAIAWEESYRTIGLYWVGSIIMSIVVFVPGNIVGKYGTRICPAFILSIPYTCLPVWAGFRIYNQPSESYNYPSKVIHEAQAKDLTRRPFDLMLVVCLLLATGFCLFRGLIALDCPAELCRFYTQFQEPYLKDPAAYPKIQMLAYLFYSVPYFVFALYGLVVPGCSWMPDVTLMHAGGLAQPILAYKTNSCLGRPSDTLITENTLRNPTRIPRLLKLPHSLFRSFMHSRSH</sequence>
<evidence type="ECO:0000256" key="7">
    <source>
        <dbReference type="ARBA" id="ARBA00034760"/>
    </source>
</evidence>
<dbReference type="RefSeq" id="XP_044923231.1">
    <property type="nucleotide sequence ID" value="XM_045067296.1"/>
</dbReference>
<comment type="similarity">
    <text evidence="7">Belongs to the TM6SF family.</text>
</comment>
<dbReference type="GO" id="GO:0005765">
    <property type="term" value="C:lysosomal membrane"/>
    <property type="evidence" value="ECO:0007669"/>
    <property type="project" value="UniProtKB-SubCell"/>
</dbReference>
<keyword evidence="6" id="KW-0458">Lysosome</keyword>
<dbReference type="CTD" id="53346"/>
<gene>
    <name evidence="14" type="primary">TM6SF1</name>
</gene>
<dbReference type="Pfam" id="PF26083">
    <property type="entry name" value="TM_Tm6sf2"/>
    <property type="match status" value="1"/>
</dbReference>
<reference evidence="14" key="1">
    <citation type="submission" date="2025-08" db="UniProtKB">
        <authorList>
            <consortium name="RefSeq"/>
        </authorList>
    </citation>
    <scope>IDENTIFICATION</scope>
    <source>
        <tissue evidence="14">Brain</tissue>
    </source>
</reference>
<name>A0A8U0UQZ9_MUSPF</name>
<evidence type="ECO:0000313" key="14">
    <source>
        <dbReference type="RefSeq" id="XP_044923231.1"/>
    </source>
</evidence>
<evidence type="ECO:0000256" key="5">
    <source>
        <dbReference type="ARBA" id="ARBA00023136"/>
    </source>
</evidence>
<feature type="domain" description="EXPERA" evidence="12">
    <location>
        <begin position="60"/>
        <end position="185"/>
    </location>
</feature>
<dbReference type="GeneID" id="101687069"/>
<dbReference type="Proteomes" id="UP000000715">
    <property type="component" value="Unplaced"/>
</dbReference>
<evidence type="ECO:0000259" key="12">
    <source>
        <dbReference type="PROSITE" id="PS51751"/>
    </source>
</evidence>
<evidence type="ECO:0000256" key="10">
    <source>
        <dbReference type="PROSITE-ProRule" id="PRU01087"/>
    </source>
</evidence>
<proteinExistence type="inferred from homology"/>
<comment type="subcellular location">
    <subcellularLocation>
        <location evidence="1">Lysosome membrane</location>
        <topology evidence="1">Multi-pass membrane protein</topology>
    </subcellularLocation>
</comment>
<evidence type="ECO:0000256" key="4">
    <source>
        <dbReference type="ARBA" id="ARBA00022989"/>
    </source>
</evidence>
<evidence type="ECO:0000256" key="3">
    <source>
        <dbReference type="ARBA" id="ARBA00022737"/>
    </source>
</evidence>
<evidence type="ECO:0000313" key="13">
    <source>
        <dbReference type="Proteomes" id="UP000000715"/>
    </source>
</evidence>
<evidence type="ECO:0000256" key="11">
    <source>
        <dbReference type="SAM" id="Phobius"/>
    </source>
</evidence>
<keyword evidence="5 10" id="KW-0472">Membrane</keyword>
<evidence type="ECO:0000256" key="8">
    <source>
        <dbReference type="ARBA" id="ARBA00037773"/>
    </source>
</evidence>
<organism evidence="13 14">
    <name type="scientific">Mustela putorius furo</name>
    <name type="common">European domestic ferret</name>
    <name type="synonym">Mustela furo</name>
    <dbReference type="NCBI Taxonomy" id="9669"/>
    <lineage>
        <taxon>Eukaryota</taxon>
        <taxon>Metazoa</taxon>
        <taxon>Chordata</taxon>
        <taxon>Craniata</taxon>
        <taxon>Vertebrata</taxon>
        <taxon>Euteleostomi</taxon>
        <taxon>Mammalia</taxon>
        <taxon>Eutheria</taxon>
        <taxon>Laurasiatheria</taxon>
        <taxon>Carnivora</taxon>
        <taxon>Caniformia</taxon>
        <taxon>Musteloidea</taxon>
        <taxon>Mustelidae</taxon>
        <taxon>Mustelinae</taxon>
        <taxon>Mustela</taxon>
    </lineage>
</organism>
<evidence type="ECO:0000256" key="1">
    <source>
        <dbReference type="ARBA" id="ARBA00004155"/>
    </source>
</evidence>
<comment type="function">
    <text evidence="8">May function as sterol isomerase.</text>
</comment>
<dbReference type="InterPro" id="IPR047195">
    <property type="entry name" value="TM6SF1-like"/>
</dbReference>
<feature type="transmembrane region" description="Helical" evidence="11">
    <location>
        <begin position="139"/>
        <end position="157"/>
    </location>
</feature>
<feature type="transmembrane region" description="Helical" evidence="11">
    <location>
        <begin position="32"/>
        <end position="54"/>
    </location>
</feature>
<keyword evidence="4 10" id="KW-1133">Transmembrane helix</keyword>
<evidence type="ECO:0000256" key="6">
    <source>
        <dbReference type="ARBA" id="ARBA00023228"/>
    </source>
</evidence>
<dbReference type="PANTHER" id="PTHR14568">
    <property type="entry name" value="TRANSMEMBRANE SUPERFAMILY 6 MEMBER 1/2"/>
    <property type="match status" value="1"/>
</dbReference>
<feature type="transmembrane region" description="Helical" evidence="11">
    <location>
        <begin position="63"/>
        <end position="82"/>
    </location>
</feature>
<evidence type="ECO:0000256" key="9">
    <source>
        <dbReference type="ARBA" id="ARBA00040707"/>
    </source>
</evidence>
<dbReference type="AlphaFoldDB" id="A0A8U0UQZ9"/>
<dbReference type="PANTHER" id="PTHR14568:SF10">
    <property type="entry name" value="TRANSMEMBRANE 6 SUPERFAMILY MEMBER 1"/>
    <property type="match status" value="1"/>
</dbReference>
<evidence type="ECO:0000256" key="2">
    <source>
        <dbReference type="ARBA" id="ARBA00022692"/>
    </source>
</evidence>
<keyword evidence="3" id="KW-0677">Repeat</keyword>
<feature type="transmembrane region" description="Helical" evidence="11">
    <location>
        <begin position="163"/>
        <end position="186"/>
    </location>
</feature>
<feature type="transmembrane region" description="Helical" evidence="11">
    <location>
        <begin position="268"/>
        <end position="287"/>
    </location>
</feature>
<keyword evidence="2 10" id="KW-0812">Transmembrane</keyword>
<feature type="transmembrane region" description="Helical" evidence="11">
    <location>
        <begin position="106"/>
        <end position="132"/>
    </location>
</feature>
<dbReference type="InterPro" id="IPR059044">
    <property type="entry name" value="TM_Tm6sf1/2"/>
</dbReference>
<accession>A0A8U0UQZ9</accession>
<feature type="transmembrane region" description="Helical" evidence="11">
    <location>
        <begin position="218"/>
        <end position="239"/>
    </location>
</feature>
<dbReference type="InterPro" id="IPR033118">
    <property type="entry name" value="EXPERA"/>
</dbReference>
<protein>
    <recommendedName>
        <fullName evidence="9">Transmembrane 6 superfamily member 1</fullName>
    </recommendedName>
</protein>
<dbReference type="CDD" id="cd21106">
    <property type="entry name" value="TM6SF1-like"/>
    <property type="match status" value="1"/>
</dbReference>
<keyword evidence="13" id="KW-1185">Reference proteome</keyword>